<reference evidence="1" key="1">
    <citation type="submission" date="2021-01" db="EMBL/GenBank/DDBJ databases">
        <authorList>
            <consortium name="Aspergillus chevalieri M1 genome sequencing consortium"/>
            <person name="Kazuki M."/>
            <person name="Futagami T."/>
        </authorList>
    </citation>
    <scope>NUCLEOTIDE SEQUENCE</scope>
    <source>
        <strain evidence="1">M1</strain>
    </source>
</reference>
<dbReference type="AlphaFoldDB" id="A0A7R7ZLT7"/>
<sequence length="382" mass="43472">MRSFGLRIRTWNHLFGKLQEPQQLHLRETCFSSDRVCACMLTDSRFFSPADIHGIGSFQDGGLRDNLAADIARRVCRQIWPSRKNPACLLSMGTGVTPRAPDRSPHFRHIYQDGFVRRGFDAWMSSMDTEMRWLEMVDQLEDTFKPDYLRFNIPLQNTSGALDTVDTMEEYRNQVAIHPGGARKAREAATALLVSRLFFELDSLPDCTTAPLWCHSTIHCKGPSQQVMDALHRLHPQGLDLTADSETIGKLDGPNELCSTCGRYCQPVSFFTVHFDKVMSIYVRSKSKQRWRISDFPDSIASISMKQQLQAPFGTIPMAVRAQLLVKAAMSENMLGVNVGSVRPYNPKRDGPRGYAMESRVWEIRIKHTLLRVRNYTNLNVL</sequence>
<dbReference type="KEGG" id="ache:ACHE_21234A"/>
<proteinExistence type="predicted"/>
<dbReference type="Gene3D" id="3.40.1090.10">
    <property type="entry name" value="Cytosolic phospholipase A2 catalytic domain"/>
    <property type="match status" value="1"/>
</dbReference>
<evidence type="ECO:0000313" key="2">
    <source>
        <dbReference type="Proteomes" id="UP000637239"/>
    </source>
</evidence>
<name>A0A7R7ZLT7_ASPCH</name>
<keyword evidence="2" id="KW-1185">Reference proteome</keyword>
<reference evidence="1" key="2">
    <citation type="submission" date="2021-02" db="EMBL/GenBank/DDBJ databases">
        <title>Aspergillus chevalieri M1 genome sequence.</title>
        <authorList>
            <person name="Kadooka C."/>
            <person name="Mori K."/>
            <person name="Futagami T."/>
        </authorList>
    </citation>
    <scope>NUCLEOTIDE SEQUENCE</scope>
    <source>
        <strain evidence="1">M1</strain>
    </source>
</reference>
<evidence type="ECO:0000313" key="1">
    <source>
        <dbReference type="EMBL" id="BCR85776.1"/>
    </source>
</evidence>
<gene>
    <name evidence="1" type="ORF">ACHE_21234A</name>
</gene>
<protein>
    <submittedName>
        <fullName evidence="1">Uncharacterized protein</fullName>
    </submittedName>
</protein>
<organism evidence="1 2">
    <name type="scientific">Aspergillus chevalieri</name>
    <name type="common">Eurotium chevalieri</name>
    <dbReference type="NCBI Taxonomy" id="182096"/>
    <lineage>
        <taxon>Eukaryota</taxon>
        <taxon>Fungi</taxon>
        <taxon>Dikarya</taxon>
        <taxon>Ascomycota</taxon>
        <taxon>Pezizomycotina</taxon>
        <taxon>Eurotiomycetes</taxon>
        <taxon>Eurotiomycetidae</taxon>
        <taxon>Eurotiales</taxon>
        <taxon>Aspergillaceae</taxon>
        <taxon>Aspergillus</taxon>
        <taxon>Aspergillus subgen. Aspergillus</taxon>
    </lineage>
</organism>
<dbReference type="Proteomes" id="UP000637239">
    <property type="component" value="Chromosome 2"/>
</dbReference>
<dbReference type="GeneID" id="66980135"/>
<accession>A0A7R7ZLT7</accession>
<dbReference type="EMBL" id="AP024417">
    <property type="protein sequence ID" value="BCR85776.1"/>
    <property type="molecule type" value="Genomic_DNA"/>
</dbReference>
<dbReference type="RefSeq" id="XP_043134298.1">
    <property type="nucleotide sequence ID" value="XM_043275294.1"/>
</dbReference>